<dbReference type="AlphaFoldDB" id="A0ABD3IDL3"/>
<keyword evidence="2" id="KW-1185">Reference proteome</keyword>
<dbReference type="EMBL" id="JBJQOH010000001">
    <property type="protein sequence ID" value="KAL3701805.1"/>
    <property type="molecule type" value="Genomic_DNA"/>
</dbReference>
<reference evidence="1 2" key="1">
    <citation type="submission" date="2024-09" db="EMBL/GenBank/DDBJ databases">
        <title>Chromosome-scale assembly of Riccia sorocarpa.</title>
        <authorList>
            <person name="Paukszto L."/>
        </authorList>
    </citation>
    <scope>NUCLEOTIDE SEQUENCE [LARGE SCALE GENOMIC DNA]</scope>
    <source>
        <strain evidence="1">LP-2024</strain>
        <tissue evidence="1">Aerial parts of the thallus</tissue>
    </source>
</reference>
<accession>A0ABD3IDL3</accession>
<evidence type="ECO:0000313" key="1">
    <source>
        <dbReference type="EMBL" id="KAL3701805.1"/>
    </source>
</evidence>
<comment type="caution">
    <text evidence="1">The sequence shown here is derived from an EMBL/GenBank/DDBJ whole genome shotgun (WGS) entry which is preliminary data.</text>
</comment>
<evidence type="ECO:0000313" key="2">
    <source>
        <dbReference type="Proteomes" id="UP001633002"/>
    </source>
</evidence>
<proteinExistence type="predicted"/>
<protein>
    <submittedName>
        <fullName evidence="1">Uncharacterized protein</fullName>
    </submittedName>
</protein>
<dbReference type="Proteomes" id="UP001633002">
    <property type="component" value="Unassembled WGS sequence"/>
</dbReference>
<organism evidence="1 2">
    <name type="scientific">Riccia sorocarpa</name>
    <dbReference type="NCBI Taxonomy" id="122646"/>
    <lineage>
        <taxon>Eukaryota</taxon>
        <taxon>Viridiplantae</taxon>
        <taxon>Streptophyta</taxon>
        <taxon>Embryophyta</taxon>
        <taxon>Marchantiophyta</taxon>
        <taxon>Marchantiopsida</taxon>
        <taxon>Marchantiidae</taxon>
        <taxon>Marchantiales</taxon>
        <taxon>Ricciaceae</taxon>
        <taxon>Riccia</taxon>
    </lineage>
</organism>
<sequence>MRNCWWWKSSNYLGPYLAHRYSKFKEWEPKTTTEKEGESSNKKTVIYVESKSDTGVWEDTSEDEPVFHVKMEPSAGFVICSKSEVAEPEVYAPSFYFHRIETKDLGKFLLDRKDSTRVLSLLQQQAEVEKLESAGGVAMALKVFTHPLVDVHADLTPWRDSVSKEVEITEKEEEDVLQLIHEKMETANAKLEGLLGISSTSVGRESTEETRQISSILEETKRLLSH</sequence>
<name>A0ABD3IDL3_9MARC</name>
<gene>
    <name evidence="1" type="ORF">R1sor_019827</name>
</gene>